<sequence length="296" mass="32153">MPTAASTSTKSKKDKSKKTKFAAPPPSADTGKNEGANQNWAFQPPAGAKVISTNAEVDNGDFDWDAVQDDEDVEVWVLRVPDNVKPKHLEGLSLDLPSSSSKKGKQTTTRVGTLNRKHNSYGIWSLGGDDSTPADTSMVGGEELKSLSCLLPRKSKKGRLYPTPKPITRHIIVSAQPPQPTSPDSSTSTTMHQNPPRHKYPSELLTHQFMPYGSLVDSDKVSDLVMMEVDNNVTTQLDVDEKEGKKTKKKKNKTEVGADGEGVEKEKKKSKKRKGEDAEAADAPVKKSKKAKTSSG</sequence>
<feature type="compositionally biased region" description="Basic residues" evidence="1">
    <location>
        <begin position="10"/>
        <end position="20"/>
    </location>
</feature>
<dbReference type="Proteomes" id="UP000807342">
    <property type="component" value="Unassembled WGS sequence"/>
</dbReference>
<reference evidence="2" key="1">
    <citation type="submission" date="2020-11" db="EMBL/GenBank/DDBJ databases">
        <authorList>
            <consortium name="DOE Joint Genome Institute"/>
            <person name="Ahrendt S."/>
            <person name="Riley R."/>
            <person name="Andreopoulos W."/>
            <person name="Labutti K."/>
            <person name="Pangilinan J."/>
            <person name="Ruiz-Duenas F.J."/>
            <person name="Barrasa J.M."/>
            <person name="Sanchez-Garcia M."/>
            <person name="Camarero S."/>
            <person name="Miyauchi S."/>
            <person name="Serrano A."/>
            <person name="Linde D."/>
            <person name="Babiker R."/>
            <person name="Drula E."/>
            <person name="Ayuso-Fernandez I."/>
            <person name="Pacheco R."/>
            <person name="Padilla G."/>
            <person name="Ferreira P."/>
            <person name="Barriuso J."/>
            <person name="Kellner H."/>
            <person name="Castanera R."/>
            <person name="Alfaro M."/>
            <person name="Ramirez L."/>
            <person name="Pisabarro A.G."/>
            <person name="Kuo A."/>
            <person name="Tritt A."/>
            <person name="Lipzen A."/>
            <person name="He G."/>
            <person name="Yan M."/>
            <person name="Ng V."/>
            <person name="Cullen D."/>
            <person name="Martin F."/>
            <person name="Rosso M.-N."/>
            <person name="Henrissat B."/>
            <person name="Hibbett D."/>
            <person name="Martinez A.T."/>
            <person name="Grigoriev I.V."/>
        </authorList>
    </citation>
    <scope>NUCLEOTIDE SEQUENCE</scope>
    <source>
        <strain evidence="2">MF-IS2</strain>
    </source>
</reference>
<name>A0A9P6C6J7_9AGAR</name>
<dbReference type="AlphaFoldDB" id="A0A9P6C6J7"/>
<dbReference type="Pfam" id="PF08208">
    <property type="entry name" value="RNA_polI_A34"/>
    <property type="match status" value="1"/>
</dbReference>
<protein>
    <submittedName>
        <fullName evidence="2">Uncharacterized protein</fullName>
    </submittedName>
</protein>
<evidence type="ECO:0000256" key="1">
    <source>
        <dbReference type="SAM" id="MobiDB-lite"/>
    </source>
</evidence>
<evidence type="ECO:0000313" key="3">
    <source>
        <dbReference type="Proteomes" id="UP000807342"/>
    </source>
</evidence>
<dbReference type="InterPro" id="IPR013240">
    <property type="entry name" value="DNA-dir_RNA_pol1_su_RPA34"/>
</dbReference>
<feature type="compositionally biased region" description="Low complexity" evidence="1">
    <location>
        <begin position="92"/>
        <end position="109"/>
    </location>
</feature>
<proteinExistence type="predicted"/>
<organism evidence="2 3">
    <name type="scientific">Macrolepiota fuliginosa MF-IS2</name>
    <dbReference type="NCBI Taxonomy" id="1400762"/>
    <lineage>
        <taxon>Eukaryota</taxon>
        <taxon>Fungi</taxon>
        <taxon>Dikarya</taxon>
        <taxon>Basidiomycota</taxon>
        <taxon>Agaricomycotina</taxon>
        <taxon>Agaricomycetes</taxon>
        <taxon>Agaricomycetidae</taxon>
        <taxon>Agaricales</taxon>
        <taxon>Agaricineae</taxon>
        <taxon>Agaricaceae</taxon>
        <taxon>Macrolepiota</taxon>
    </lineage>
</organism>
<keyword evidence="3" id="KW-1185">Reference proteome</keyword>
<comment type="caution">
    <text evidence="2">The sequence shown here is derived from an EMBL/GenBank/DDBJ whole genome shotgun (WGS) entry which is preliminary data.</text>
</comment>
<feature type="region of interest" description="Disordered" evidence="1">
    <location>
        <begin position="156"/>
        <end position="203"/>
    </location>
</feature>
<dbReference type="EMBL" id="MU151059">
    <property type="protein sequence ID" value="KAF9453712.1"/>
    <property type="molecule type" value="Genomic_DNA"/>
</dbReference>
<feature type="region of interest" description="Disordered" evidence="1">
    <location>
        <begin position="231"/>
        <end position="296"/>
    </location>
</feature>
<dbReference type="Gene3D" id="6.20.250.70">
    <property type="match status" value="1"/>
</dbReference>
<feature type="region of interest" description="Disordered" evidence="1">
    <location>
        <begin position="88"/>
        <end position="139"/>
    </location>
</feature>
<evidence type="ECO:0000313" key="2">
    <source>
        <dbReference type="EMBL" id="KAF9453712.1"/>
    </source>
</evidence>
<accession>A0A9P6C6J7</accession>
<feature type="region of interest" description="Disordered" evidence="1">
    <location>
        <begin position="1"/>
        <end position="46"/>
    </location>
</feature>
<feature type="compositionally biased region" description="Basic residues" evidence="1">
    <location>
        <begin position="286"/>
        <end position="296"/>
    </location>
</feature>
<dbReference type="OrthoDB" id="76224at2759"/>
<gene>
    <name evidence="2" type="ORF">P691DRAFT_719171</name>
</gene>
<dbReference type="GO" id="GO:0006360">
    <property type="term" value="P:transcription by RNA polymerase I"/>
    <property type="evidence" value="ECO:0007669"/>
    <property type="project" value="InterPro"/>
</dbReference>